<dbReference type="PhylomeDB" id="A0A061AHM2"/>
<sequence length="253" mass="28495">MLTSLIRASTRPSLLRAAATPPSLLSSQWIRTLFIQTEETPNDHALKFLPSLSILPDGETIEYLSGRQAHASPLARRLFAVDGIKTVMFGPNFITVEKKPQMNWMLIKPEVFSILTESLTSGEPLFDESELPKDAMFDDDDDDVVAMIKELIFTRIRPAIQEDGGDLEFVNFEEDSGTVWLRLRGACRSCDSSSVTLKNGIESMLKHYIEEVEEVKQIDEEEETEVDPLPELKKMREHEHASASRQAPPPPNI</sequence>
<dbReference type="VEuPathDB" id="FungiDB:BON22_0530"/>
<comment type="similarity">
    <text evidence="1">Belongs to the NifU family.</text>
</comment>
<gene>
    <name evidence="4" type="ORF">CYFA0S_01e06920g</name>
</gene>
<dbReference type="GO" id="GO:0016226">
    <property type="term" value="P:iron-sulfur cluster assembly"/>
    <property type="evidence" value="ECO:0007669"/>
    <property type="project" value="InterPro"/>
</dbReference>
<dbReference type="SUPFAM" id="SSF117916">
    <property type="entry name" value="Fe-S cluster assembly (FSCA) domain-like"/>
    <property type="match status" value="1"/>
</dbReference>
<dbReference type="Pfam" id="PF01106">
    <property type="entry name" value="NifU"/>
    <property type="match status" value="1"/>
</dbReference>
<evidence type="ECO:0000256" key="2">
    <source>
        <dbReference type="SAM" id="MobiDB-lite"/>
    </source>
</evidence>
<dbReference type="GO" id="GO:0005506">
    <property type="term" value="F:iron ion binding"/>
    <property type="evidence" value="ECO:0007669"/>
    <property type="project" value="InterPro"/>
</dbReference>
<dbReference type="EMBL" id="LK052886">
    <property type="protein sequence ID" value="CDR37064.1"/>
    <property type="molecule type" value="Genomic_DNA"/>
</dbReference>
<dbReference type="InterPro" id="IPR014824">
    <property type="entry name" value="Nfu/NifU_N"/>
</dbReference>
<dbReference type="PANTHER" id="PTHR11178:SF1">
    <property type="entry name" value="NFU1 IRON-SULFUR CLUSTER SCAFFOLD HOMOLOG, MITOCHONDRIAL"/>
    <property type="match status" value="1"/>
</dbReference>
<feature type="compositionally biased region" description="Acidic residues" evidence="2">
    <location>
        <begin position="219"/>
        <end position="228"/>
    </location>
</feature>
<dbReference type="SMART" id="SM00932">
    <property type="entry name" value="Nfu_N"/>
    <property type="match status" value="1"/>
</dbReference>
<dbReference type="InterPro" id="IPR034904">
    <property type="entry name" value="FSCA_dom_sf"/>
</dbReference>
<dbReference type="InterPro" id="IPR001075">
    <property type="entry name" value="NIF_FeS_clus_asmbl_NifU_C"/>
</dbReference>
<dbReference type="Pfam" id="PF08712">
    <property type="entry name" value="Nfu_N"/>
    <property type="match status" value="1"/>
</dbReference>
<reference evidence="4" key="1">
    <citation type="journal article" date="2014" name="Genome Announc.">
        <title>Genome sequence of the yeast Cyberlindnera fabianii (Hansenula fabianii).</title>
        <authorList>
            <person name="Freel K.C."/>
            <person name="Sarilar V."/>
            <person name="Neuveglise C."/>
            <person name="Devillers H."/>
            <person name="Friedrich A."/>
            <person name="Schacherer J."/>
        </authorList>
    </citation>
    <scope>NUCLEOTIDE SEQUENCE</scope>
    <source>
        <strain evidence="4">YJS4271</strain>
    </source>
</reference>
<dbReference type="PIRSF" id="PIRSF036773">
    <property type="entry name" value="HIRIP5"/>
    <property type="match status" value="1"/>
</dbReference>
<dbReference type="Gene3D" id="3.30.300.130">
    <property type="entry name" value="Fe-S cluster assembly (FSCA)"/>
    <property type="match status" value="1"/>
</dbReference>
<organism evidence="4">
    <name type="scientific">Cyberlindnera fabianii</name>
    <name type="common">Yeast</name>
    <name type="synonym">Hansenula fabianii</name>
    <dbReference type="NCBI Taxonomy" id="36022"/>
    <lineage>
        <taxon>Eukaryota</taxon>
        <taxon>Fungi</taxon>
        <taxon>Dikarya</taxon>
        <taxon>Ascomycota</taxon>
        <taxon>Saccharomycotina</taxon>
        <taxon>Saccharomycetes</taxon>
        <taxon>Phaffomycetales</taxon>
        <taxon>Phaffomycetaceae</taxon>
        <taxon>Cyberlindnera</taxon>
    </lineage>
</organism>
<proteinExistence type="inferred from homology"/>
<dbReference type="FunFam" id="3.30.1370.70:FF:000001">
    <property type="entry name" value="NifU-like protein 4, mitochondrial"/>
    <property type="match status" value="1"/>
</dbReference>
<dbReference type="GO" id="GO:0005739">
    <property type="term" value="C:mitochondrion"/>
    <property type="evidence" value="ECO:0007669"/>
    <property type="project" value="TreeGrafter"/>
</dbReference>
<dbReference type="FunFam" id="3.30.300.130:FF:000001">
    <property type="entry name" value="NFU1 iron-sulfur cluster scaffold"/>
    <property type="match status" value="1"/>
</dbReference>
<dbReference type="OrthoDB" id="565552at2759"/>
<dbReference type="InterPro" id="IPR035433">
    <property type="entry name" value="NFU1-like"/>
</dbReference>
<evidence type="ECO:0000259" key="3">
    <source>
        <dbReference type="SMART" id="SM00932"/>
    </source>
</evidence>
<dbReference type="Gene3D" id="3.30.1370.70">
    <property type="entry name" value="Scaffold protein Nfu/NifU, N-terminal domain"/>
    <property type="match status" value="1"/>
</dbReference>
<dbReference type="AlphaFoldDB" id="A0A061AHM2"/>
<name>A0A061AHM2_CYBFA</name>
<evidence type="ECO:0000256" key="1">
    <source>
        <dbReference type="ARBA" id="ARBA00006420"/>
    </source>
</evidence>
<dbReference type="GO" id="GO:0051536">
    <property type="term" value="F:iron-sulfur cluster binding"/>
    <property type="evidence" value="ECO:0007669"/>
    <property type="project" value="InterPro"/>
</dbReference>
<evidence type="ECO:0000313" key="4">
    <source>
        <dbReference type="EMBL" id="CDR37064.1"/>
    </source>
</evidence>
<feature type="domain" description="Scaffold protein Nfu/NifU N-terminal" evidence="3">
    <location>
        <begin position="35"/>
        <end position="122"/>
    </location>
</feature>
<protein>
    <submittedName>
        <fullName evidence="4">CYFA0S01e06920g1_1</fullName>
    </submittedName>
</protein>
<dbReference type="SUPFAM" id="SSF110836">
    <property type="entry name" value="Hypothetical protein SAV1430"/>
    <property type="match status" value="1"/>
</dbReference>
<feature type="region of interest" description="Disordered" evidence="2">
    <location>
        <begin position="216"/>
        <end position="253"/>
    </location>
</feature>
<dbReference type="PANTHER" id="PTHR11178">
    <property type="entry name" value="IRON-SULFUR CLUSTER SCAFFOLD PROTEIN NFU-RELATED"/>
    <property type="match status" value="1"/>
</dbReference>
<feature type="compositionally biased region" description="Basic and acidic residues" evidence="2">
    <location>
        <begin position="230"/>
        <end position="242"/>
    </location>
</feature>
<dbReference type="InterPro" id="IPR036498">
    <property type="entry name" value="Nfu/NifU_N_sf"/>
</dbReference>
<accession>A0A061AHM2</accession>